<name>A0A0U5GS24_ASPCI</name>
<evidence type="ECO:0000313" key="2">
    <source>
        <dbReference type="Proteomes" id="UP000054771"/>
    </source>
</evidence>
<keyword evidence="2" id="KW-1185">Reference proteome</keyword>
<dbReference type="Proteomes" id="UP000054771">
    <property type="component" value="Unassembled WGS sequence"/>
</dbReference>
<dbReference type="EMBL" id="CDMC01000003">
    <property type="protein sequence ID" value="CEL03652.1"/>
    <property type="molecule type" value="Genomic_DNA"/>
</dbReference>
<accession>A0A0U5GS24</accession>
<gene>
    <name evidence="1" type="ORF">ASPCAL04802</name>
</gene>
<protein>
    <submittedName>
        <fullName evidence="1">Uncharacterized protein</fullName>
    </submittedName>
</protein>
<sequence length="108" mass="11964">MPVFATLTAGIAEAGMGIQIEELETGPLMADMGDQQELVSLSLQPIFSHLRRLSATIASSHIETTMREKLQQDEDKLLPLPKGYSACNARTATIDQNNDHQTIRRQEQ</sequence>
<proteinExistence type="predicted"/>
<reference evidence="2" key="1">
    <citation type="journal article" date="2016" name="Genome Announc.">
        <title>Draft genome sequences of fungus Aspergillus calidoustus.</title>
        <authorList>
            <person name="Horn F."/>
            <person name="Linde J."/>
            <person name="Mattern D.J."/>
            <person name="Walther G."/>
            <person name="Guthke R."/>
            <person name="Scherlach K."/>
            <person name="Martin K."/>
            <person name="Brakhage A.A."/>
            <person name="Petzke L."/>
            <person name="Valiante V."/>
        </authorList>
    </citation>
    <scope>NUCLEOTIDE SEQUENCE [LARGE SCALE GENOMIC DNA]</scope>
    <source>
        <strain evidence="2">SF006504</strain>
    </source>
</reference>
<dbReference type="AlphaFoldDB" id="A0A0U5GS24"/>
<organism evidence="1 2">
    <name type="scientific">Aspergillus calidoustus</name>
    <dbReference type="NCBI Taxonomy" id="454130"/>
    <lineage>
        <taxon>Eukaryota</taxon>
        <taxon>Fungi</taxon>
        <taxon>Dikarya</taxon>
        <taxon>Ascomycota</taxon>
        <taxon>Pezizomycotina</taxon>
        <taxon>Eurotiomycetes</taxon>
        <taxon>Eurotiomycetidae</taxon>
        <taxon>Eurotiales</taxon>
        <taxon>Aspergillaceae</taxon>
        <taxon>Aspergillus</taxon>
        <taxon>Aspergillus subgen. Nidulantes</taxon>
    </lineage>
</organism>
<evidence type="ECO:0000313" key="1">
    <source>
        <dbReference type="EMBL" id="CEL03652.1"/>
    </source>
</evidence>